<keyword evidence="1" id="KW-1133">Transmembrane helix</keyword>
<dbReference type="PANTHER" id="PTHR32251:SF15">
    <property type="entry name" value="3-OXO-5-ALPHA-STEROID 4-DEHYDROGENASE (DUF1295)"/>
    <property type="match status" value="1"/>
</dbReference>
<dbReference type="Proteomes" id="UP000813444">
    <property type="component" value="Unassembled WGS sequence"/>
</dbReference>
<dbReference type="AlphaFoldDB" id="A0A8K0T649"/>
<dbReference type="PANTHER" id="PTHR32251">
    <property type="entry name" value="3-OXO-5-ALPHA-STEROID 4-DEHYDROGENASE"/>
    <property type="match status" value="1"/>
</dbReference>
<keyword evidence="1" id="KW-0472">Membrane</keyword>
<keyword evidence="3" id="KW-1185">Reference proteome</keyword>
<sequence>MADKTEKADLINRGDYSPSPGGTITFLGLRPLGPLLQYHLLSGVGTTLLAKAGFRIIASPVTETGIAVIDRLNMPLPHLIVLAMSTGAAVKQIYWLVGLSRERFGVGAGIAVTMYNTLLDSVNTLLFLSAACSATNGPAFPGAPSLSAYQVVGSALYVVGILLETISESQRKAFKDKPANKGKVMRSGLWSLARHINYGGYVIWRSAYALAAWGVAGGLFVATFQGVDFAVRGVPMLDKYCQERYGEQWAGFRRQVKWLLVPGIY</sequence>
<keyword evidence="1" id="KW-0812">Transmembrane</keyword>
<dbReference type="OrthoDB" id="67965at2759"/>
<dbReference type="EMBL" id="JAGPNK010000001">
    <property type="protein sequence ID" value="KAH7328087.1"/>
    <property type="molecule type" value="Genomic_DNA"/>
</dbReference>
<dbReference type="GO" id="GO:0016020">
    <property type="term" value="C:membrane"/>
    <property type="evidence" value="ECO:0007669"/>
    <property type="project" value="TreeGrafter"/>
</dbReference>
<dbReference type="Gene3D" id="1.20.120.1630">
    <property type="match status" value="1"/>
</dbReference>
<evidence type="ECO:0008006" key="4">
    <source>
        <dbReference type="Google" id="ProtNLM"/>
    </source>
</evidence>
<proteinExistence type="predicted"/>
<dbReference type="PROSITE" id="PS50244">
    <property type="entry name" value="S5A_REDUCTASE"/>
    <property type="match status" value="1"/>
</dbReference>
<accession>A0A8K0T649</accession>
<evidence type="ECO:0000256" key="1">
    <source>
        <dbReference type="SAM" id="Phobius"/>
    </source>
</evidence>
<feature type="transmembrane region" description="Helical" evidence="1">
    <location>
        <begin position="210"/>
        <end position="231"/>
    </location>
</feature>
<evidence type="ECO:0000313" key="3">
    <source>
        <dbReference type="Proteomes" id="UP000813444"/>
    </source>
</evidence>
<gene>
    <name evidence="2" type="ORF">B0I35DRAFT_8272</name>
</gene>
<dbReference type="Pfam" id="PF06966">
    <property type="entry name" value="DUF1295"/>
    <property type="match status" value="1"/>
</dbReference>
<protein>
    <recommendedName>
        <fullName evidence="4">Steroid 5-alpha reductase C-terminal domain-containing protein</fullName>
    </recommendedName>
</protein>
<evidence type="ECO:0000313" key="2">
    <source>
        <dbReference type="EMBL" id="KAH7328087.1"/>
    </source>
</evidence>
<organism evidence="2 3">
    <name type="scientific">Stachybotrys elegans</name>
    <dbReference type="NCBI Taxonomy" id="80388"/>
    <lineage>
        <taxon>Eukaryota</taxon>
        <taxon>Fungi</taxon>
        <taxon>Dikarya</taxon>
        <taxon>Ascomycota</taxon>
        <taxon>Pezizomycotina</taxon>
        <taxon>Sordariomycetes</taxon>
        <taxon>Hypocreomycetidae</taxon>
        <taxon>Hypocreales</taxon>
        <taxon>Stachybotryaceae</taxon>
        <taxon>Stachybotrys</taxon>
    </lineage>
</organism>
<dbReference type="InterPro" id="IPR010721">
    <property type="entry name" value="UstE-like"/>
</dbReference>
<reference evidence="2" key="1">
    <citation type="journal article" date="2021" name="Nat. Commun.">
        <title>Genetic determinants of endophytism in the Arabidopsis root mycobiome.</title>
        <authorList>
            <person name="Mesny F."/>
            <person name="Miyauchi S."/>
            <person name="Thiergart T."/>
            <person name="Pickel B."/>
            <person name="Atanasova L."/>
            <person name="Karlsson M."/>
            <person name="Huettel B."/>
            <person name="Barry K.W."/>
            <person name="Haridas S."/>
            <person name="Chen C."/>
            <person name="Bauer D."/>
            <person name="Andreopoulos W."/>
            <person name="Pangilinan J."/>
            <person name="LaButti K."/>
            <person name="Riley R."/>
            <person name="Lipzen A."/>
            <person name="Clum A."/>
            <person name="Drula E."/>
            <person name="Henrissat B."/>
            <person name="Kohler A."/>
            <person name="Grigoriev I.V."/>
            <person name="Martin F.M."/>
            <person name="Hacquard S."/>
        </authorList>
    </citation>
    <scope>NUCLEOTIDE SEQUENCE</scope>
    <source>
        <strain evidence="2">MPI-CAGE-CH-0235</strain>
    </source>
</reference>
<comment type="caution">
    <text evidence="2">The sequence shown here is derived from an EMBL/GenBank/DDBJ whole genome shotgun (WGS) entry which is preliminary data.</text>
</comment>
<name>A0A8K0T649_9HYPO</name>